<dbReference type="Gene3D" id="1.10.150.80">
    <property type="entry name" value="HRDC domain"/>
    <property type="match status" value="1"/>
</dbReference>
<dbReference type="PANTHER" id="PTHR12124:SF47">
    <property type="entry name" value="EXOSOME COMPONENT 10"/>
    <property type="match status" value="1"/>
</dbReference>
<evidence type="ECO:0000256" key="7">
    <source>
        <dbReference type="ARBA" id="ARBA00023242"/>
    </source>
</evidence>
<feature type="domain" description="HRDC" evidence="11">
    <location>
        <begin position="459"/>
        <end position="539"/>
    </location>
</feature>
<dbReference type="CDD" id="cd06147">
    <property type="entry name" value="Rrp6p_like_exo"/>
    <property type="match status" value="1"/>
</dbReference>
<name>A0A0K2UNW9_LEPSM</name>
<dbReference type="GO" id="GO:0071036">
    <property type="term" value="P:nuclear polyadenylation-dependent snoRNA catabolic process"/>
    <property type="evidence" value="ECO:0007669"/>
    <property type="project" value="TreeGrafter"/>
</dbReference>
<dbReference type="PROSITE" id="PS50967">
    <property type="entry name" value="HRDC"/>
    <property type="match status" value="1"/>
</dbReference>
<keyword evidence="7" id="KW-0539">Nucleus</keyword>
<evidence type="ECO:0000256" key="6">
    <source>
        <dbReference type="ARBA" id="ARBA00022839"/>
    </source>
</evidence>
<dbReference type="GO" id="GO:0000467">
    <property type="term" value="P:exonucleolytic trimming to generate mature 3'-end of 5.8S rRNA from tricistronic rRNA transcript (SSU-rRNA, 5.8S rRNA, LSU-rRNA)"/>
    <property type="evidence" value="ECO:0007669"/>
    <property type="project" value="InterPro"/>
</dbReference>
<dbReference type="GO" id="GO:0071037">
    <property type="term" value="P:nuclear polyadenylation-dependent snRNA catabolic process"/>
    <property type="evidence" value="ECO:0007669"/>
    <property type="project" value="TreeGrafter"/>
</dbReference>
<reference evidence="12" key="1">
    <citation type="submission" date="2014-05" db="EMBL/GenBank/DDBJ databases">
        <authorList>
            <person name="Chronopoulou M."/>
        </authorList>
    </citation>
    <scope>NUCLEOTIDE SEQUENCE</scope>
    <source>
        <tissue evidence="12">Whole organism</tissue>
    </source>
</reference>
<keyword evidence="4" id="KW-0378">Hydrolase</keyword>
<feature type="region of interest" description="Disordered" evidence="10">
    <location>
        <begin position="676"/>
        <end position="791"/>
    </location>
</feature>
<dbReference type="GO" id="GO:0071035">
    <property type="term" value="P:nuclear polyadenylation-dependent rRNA catabolic process"/>
    <property type="evidence" value="ECO:0007669"/>
    <property type="project" value="TreeGrafter"/>
</dbReference>
<accession>A0A0K2UNW9</accession>
<evidence type="ECO:0000256" key="8">
    <source>
        <dbReference type="ARBA" id="ARBA00043957"/>
    </source>
</evidence>
<feature type="compositionally biased region" description="Basic and acidic residues" evidence="10">
    <location>
        <begin position="676"/>
        <end position="707"/>
    </location>
</feature>
<keyword evidence="2" id="KW-0698">rRNA processing</keyword>
<dbReference type="Gene3D" id="3.30.420.10">
    <property type="entry name" value="Ribonuclease H-like superfamily/Ribonuclease H"/>
    <property type="match status" value="1"/>
</dbReference>
<keyword evidence="5" id="KW-0271">Exosome</keyword>
<dbReference type="AlphaFoldDB" id="A0A0K2UNW9"/>
<evidence type="ECO:0000256" key="5">
    <source>
        <dbReference type="ARBA" id="ARBA00022835"/>
    </source>
</evidence>
<feature type="compositionally biased region" description="Basic residues" evidence="10">
    <location>
        <begin position="765"/>
        <end position="779"/>
    </location>
</feature>
<organism evidence="12">
    <name type="scientific">Lepeophtheirus salmonis</name>
    <name type="common">Salmon louse</name>
    <name type="synonym">Caligus salmonis</name>
    <dbReference type="NCBI Taxonomy" id="72036"/>
    <lineage>
        <taxon>Eukaryota</taxon>
        <taxon>Metazoa</taxon>
        <taxon>Ecdysozoa</taxon>
        <taxon>Arthropoda</taxon>
        <taxon>Crustacea</taxon>
        <taxon>Multicrustacea</taxon>
        <taxon>Hexanauplia</taxon>
        <taxon>Copepoda</taxon>
        <taxon>Siphonostomatoida</taxon>
        <taxon>Caligidae</taxon>
        <taxon>Lepeophtheirus</taxon>
    </lineage>
</organism>
<dbReference type="GO" id="GO:0000175">
    <property type="term" value="F:3'-5'-RNA exonuclease activity"/>
    <property type="evidence" value="ECO:0007669"/>
    <property type="project" value="InterPro"/>
</dbReference>
<evidence type="ECO:0000313" key="12">
    <source>
        <dbReference type="EMBL" id="CDW39770.1"/>
    </source>
</evidence>
<dbReference type="InterPro" id="IPR012337">
    <property type="entry name" value="RNaseH-like_sf"/>
</dbReference>
<dbReference type="Pfam" id="PF08066">
    <property type="entry name" value="PMC2NT"/>
    <property type="match status" value="1"/>
</dbReference>
<dbReference type="SUPFAM" id="SSF47819">
    <property type="entry name" value="HRDC-like"/>
    <property type="match status" value="1"/>
</dbReference>
<dbReference type="GO" id="GO:0071044">
    <property type="term" value="P:histone mRNA catabolic process"/>
    <property type="evidence" value="ECO:0007669"/>
    <property type="project" value="TreeGrafter"/>
</dbReference>
<protein>
    <recommendedName>
        <fullName evidence="9">Exosome complex component 10 homolog</fullName>
    </recommendedName>
</protein>
<keyword evidence="3" id="KW-0540">Nuclease</keyword>
<dbReference type="InterPro" id="IPR049559">
    <property type="entry name" value="Rrp6p-like_exo"/>
</dbReference>
<dbReference type="SUPFAM" id="SSF53098">
    <property type="entry name" value="Ribonuclease H-like"/>
    <property type="match status" value="1"/>
</dbReference>
<evidence type="ECO:0000256" key="1">
    <source>
        <dbReference type="ARBA" id="ARBA00004123"/>
    </source>
</evidence>
<dbReference type="Pfam" id="PF01612">
    <property type="entry name" value="DNA_pol_A_exo1"/>
    <property type="match status" value="1"/>
</dbReference>
<dbReference type="GO" id="GO:0071040">
    <property type="term" value="P:nuclear polyadenylation-dependent antisense transcript catabolic process"/>
    <property type="evidence" value="ECO:0007669"/>
    <property type="project" value="TreeGrafter"/>
</dbReference>
<dbReference type="InterPro" id="IPR036397">
    <property type="entry name" value="RNaseH_sf"/>
</dbReference>
<dbReference type="InterPro" id="IPR012588">
    <property type="entry name" value="Exosome-assoc_fac_Rrp6_N"/>
</dbReference>
<comment type="subcellular location">
    <subcellularLocation>
        <location evidence="1">Nucleus</location>
    </subcellularLocation>
</comment>
<evidence type="ECO:0000259" key="11">
    <source>
        <dbReference type="PROSITE" id="PS50967"/>
    </source>
</evidence>
<dbReference type="GO" id="GO:0071039">
    <property type="term" value="P:nuclear polyadenylation-dependent CUT catabolic process"/>
    <property type="evidence" value="ECO:0007669"/>
    <property type="project" value="TreeGrafter"/>
</dbReference>
<keyword evidence="6" id="KW-0269">Exonuclease</keyword>
<evidence type="ECO:0000256" key="9">
    <source>
        <dbReference type="ARBA" id="ARBA00070365"/>
    </source>
</evidence>
<proteinExistence type="inferred from homology"/>
<dbReference type="InterPro" id="IPR044876">
    <property type="entry name" value="HRDC_dom_sf"/>
</dbReference>
<dbReference type="GO" id="GO:0003727">
    <property type="term" value="F:single-stranded RNA binding"/>
    <property type="evidence" value="ECO:0007669"/>
    <property type="project" value="TreeGrafter"/>
</dbReference>
<evidence type="ECO:0000256" key="4">
    <source>
        <dbReference type="ARBA" id="ARBA00022801"/>
    </source>
</evidence>
<evidence type="ECO:0000256" key="10">
    <source>
        <dbReference type="SAM" id="MobiDB-lite"/>
    </source>
</evidence>
<dbReference type="SMART" id="SM00341">
    <property type="entry name" value="HRDC"/>
    <property type="match status" value="1"/>
</dbReference>
<dbReference type="GO" id="GO:0071051">
    <property type="term" value="P:poly(A)-dependent snoRNA 3'-end processing"/>
    <property type="evidence" value="ECO:0007669"/>
    <property type="project" value="TreeGrafter"/>
</dbReference>
<dbReference type="FunFam" id="3.30.420.10:FF:000059">
    <property type="entry name" value="Exosome complex exonuclease Rrp6"/>
    <property type="match status" value="1"/>
</dbReference>
<dbReference type="SMART" id="SM00474">
    <property type="entry name" value="35EXOc"/>
    <property type="match status" value="1"/>
</dbReference>
<dbReference type="PANTHER" id="PTHR12124">
    <property type="entry name" value="POLYMYOSITIS/SCLERODERMA AUTOANTIGEN-RELATED"/>
    <property type="match status" value="1"/>
</dbReference>
<dbReference type="FunFam" id="1.10.150.80:FF:000001">
    <property type="entry name" value="Putative exosome component 10"/>
    <property type="match status" value="1"/>
</dbReference>
<dbReference type="InterPro" id="IPR010997">
    <property type="entry name" value="HRDC-like_sf"/>
</dbReference>
<dbReference type="Pfam" id="PF00570">
    <property type="entry name" value="HRDC"/>
    <property type="match status" value="1"/>
</dbReference>
<dbReference type="GO" id="GO:0005730">
    <property type="term" value="C:nucleolus"/>
    <property type="evidence" value="ECO:0007669"/>
    <property type="project" value="TreeGrafter"/>
</dbReference>
<dbReference type="GO" id="GO:0000166">
    <property type="term" value="F:nucleotide binding"/>
    <property type="evidence" value="ECO:0007669"/>
    <property type="project" value="InterPro"/>
</dbReference>
<dbReference type="InterPro" id="IPR045092">
    <property type="entry name" value="Rrp6-like"/>
</dbReference>
<sequence length="791" mass="92065">MSQESDPPPKKFLSEYETSDEYCQAALKAIALLTKSSNSLPSDNSDTWNYYSTFKDFRLVMNTESSSIWHLIKDLLAFSSVNAPHAAPAKANQLVDLISEVNDHLLERVHSLLDEAEGLKSKEELHLMQVTSSGSKTISGSWNVPKKENSNEPVLITAKNIARPQLQFQSQIDNSNSPFIPKLKDKPNGIKPLSILLEYDERGEIEFYSHPYLFEIQHFKMYPSLLEHQDTTPIKPIEQTPLVWVSSPGDLDTMIQDLLKEKEIAVDLEAHNYRSFMGFTCLIQISTSSKDYLIDPFPIWSEMTCLNQVFTHPKILKIFHGADSDVIWLQRDFSLYLVNVFDTFRASVLLEFPKGSRSLKYLLSRYIGLNVDKQYQLADWRIRPLPSEMEKYAREDTHYLIFIYRKMKSDLLEKSNREKHLLVTAYDRSSDICKSRFEKPIFHETKHLDLLKKNRRSFNSKQLFALKDIYAWRHKLARREDESEHYILPNHMLLNICSELPREMQGILALCNPIPPHVKQNLVELHTIVYEARGKPLTFTSAIQEANVLTIQESEIIANNDVIQDPLKCPLDLSQNSSTDKLETFLGKKENVFKKKKSLRFCKISPHIEIFKRKRQIDVKFTGSKEIKIPLSPFQRYKLLIPFLQSVKKVEEIGEPKTNDQRIDSIKKHFEELTQMSKEEIVEPMEKEEEVKPTEEKESPSEKEMQKPKKNKKFVKRSMTEENNETIHPSKKRPTNFESYDLHQLSQKPTANPEEYNPAKEFKMKHVNNKKSNNKKHFNKSGNRSHSYKKK</sequence>
<evidence type="ECO:0000256" key="2">
    <source>
        <dbReference type="ARBA" id="ARBA00022552"/>
    </source>
</evidence>
<dbReference type="GO" id="GO:0000176">
    <property type="term" value="C:nuclear exosome (RNase complex)"/>
    <property type="evidence" value="ECO:0007669"/>
    <property type="project" value="InterPro"/>
</dbReference>
<dbReference type="InterPro" id="IPR002562">
    <property type="entry name" value="3'-5'_exonuclease_dom"/>
</dbReference>
<dbReference type="InterPro" id="IPR002121">
    <property type="entry name" value="HRDC_dom"/>
</dbReference>
<dbReference type="GO" id="GO:0071038">
    <property type="term" value="P:TRAMP-dependent tRNA surveillance pathway"/>
    <property type="evidence" value="ECO:0007669"/>
    <property type="project" value="TreeGrafter"/>
</dbReference>
<comment type="similarity">
    <text evidence="8">Belongs to the exosome component 10/RRP6 family.</text>
</comment>
<evidence type="ECO:0000256" key="3">
    <source>
        <dbReference type="ARBA" id="ARBA00022722"/>
    </source>
</evidence>
<dbReference type="EMBL" id="HACA01022409">
    <property type="protein sequence ID" value="CDW39770.1"/>
    <property type="molecule type" value="Transcribed_RNA"/>
</dbReference>